<evidence type="ECO:0000259" key="1">
    <source>
        <dbReference type="Pfam" id="PF13808"/>
    </source>
</evidence>
<sequence>MEDAPISLLTAFDDLPDPRRRECPHRLDELLLAAICGVISGAESWTSVVQWSQMKLDWLRHYLPYAHGIASHDTFGRVFSLLDASRFEHCFMRWIGGLCPSLEGQHVAIDGKCLRGSHDGARSPIHLVSAWSSTVALTLGQVRTADKSNEITAIPELLQALDIRGSTITIDAMGCHGMPARHRRADCSARCRLRAECEGQSAESCRGHPDLV</sequence>
<evidence type="ECO:0000313" key="3">
    <source>
        <dbReference type="Proteomes" id="UP000000374"/>
    </source>
</evidence>
<dbReference type="eggNOG" id="COG5433">
    <property type="taxonomic scope" value="Bacteria"/>
</dbReference>
<protein>
    <submittedName>
        <fullName evidence="2">Transposase, IS4 family</fullName>
    </submittedName>
</protein>
<dbReference type="Proteomes" id="UP000000374">
    <property type="component" value="Chromosome"/>
</dbReference>
<feature type="domain" description="H repeat-associated protein N-terminal" evidence="1">
    <location>
        <begin position="10"/>
        <end position="95"/>
    </location>
</feature>
<dbReference type="AlphaFoldDB" id="A1WM70"/>
<dbReference type="STRING" id="391735.Veis_2994"/>
<dbReference type="PANTHER" id="PTHR30298">
    <property type="entry name" value="H REPEAT-ASSOCIATED PREDICTED TRANSPOSASE"/>
    <property type="match status" value="1"/>
</dbReference>
<dbReference type="InterPro" id="IPR051698">
    <property type="entry name" value="Transposase_11-like"/>
</dbReference>
<proteinExistence type="predicted"/>
<dbReference type="PANTHER" id="PTHR30298:SF0">
    <property type="entry name" value="PROTEIN YBFL-RELATED"/>
    <property type="match status" value="1"/>
</dbReference>
<name>A1WM70_VEREI</name>
<dbReference type="NCBIfam" id="NF033564">
    <property type="entry name" value="transpos_ISAs1"/>
    <property type="match status" value="1"/>
</dbReference>
<dbReference type="Pfam" id="PF13808">
    <property type="entry name" value="DDE_Tnp_1_assoc"/>
    <property type="match status" value="1"/>
</dbReference>
<organism evidence="2 3">
    <name type="scientific">Verminephrobacter eiseniae (strain EF01-2)</name>
    <dbReference type="NCBI Taxonomy" id="391735"/>
    <lineage>
        <taxon>Bacteria</taxon>
        <taxon>Pseudomonadati</taxon>
        <taxon>Pseudomonadota</taxon>
        <taxon>Betaproteobacteria</taxon>
        <taxon>Burkholderiales</taxon>
        <taxon>Comamonadaceae</taxon>
        <taxon>Verminephrobacter</taxon>
    </lineage>
</organism>
<dbReference type="EMBL" id="CP000542">
    <property type="protein sequence ID" value="ABM58727.1"/>
    <property type="molecule type" value="Genomic_DNA"/>
</dbReference>
<dbReference type="InterPro" id="IPR032806">
    <property type="entry name" value="YbfD_N"/>
</dbReference>
<accession>A1WM70</accession>
<dbReference type="InterPro" id="IPR047647">
    <property type="entry name" value="ISAs1_transpos"/>
</dbReference>
<gene>
    <name evidence="2" type="ordered locus">Veis_2994</name>
</gene>
<reference evidence="3" key="1">
    <citation type="submission" date="2006-12" db="EMBL/GenBank/DDBJ databases">
        <title>Complete sequence of chromosome 1 of Verminephrobacter eiseniae EF01-2.</title>
        <authorList>
            <person name="Copeland A."/>
            <person name="Lucas S."/>
            <person name="Lapidus A."/>
            <person name="Barry K."/>
            <person name="Detter J.C."/>
            <person name="Glavina del Rio T."/>
            <person name="Dalin E."/>
            <person name="Tice H."/>
            <person name="Pitluck S."/>
            <person name="Chertkov O."/>
            <person name="Brettin T."/>
            <person name="Bruce D."/>
            <person name="Han C."/>
            <person name="Tapia R."/>
            <person name="Gilna P."/>
            <person name="Schmutz J."/>
            <person name="Larimer F."/>
            <person name="Land M."/>
            <person name="Hauser L."/>
            <person name="Kyrpides N."/>
            <person name="Kim E."/>
            <person name="Stahl D."/>
            <person name="Richardson P."/>
        </authorList>
    </citation>
    <scope>NUCLEOTIDE SEQUENCE [LARGE SCALE GENOMIC DNA]</scope>
    <source>
        <strain evidence="3">EF01-2</strain>
    </source>
</reference>
<dbReference type="KEGG" id="vei:Veis_2994"/>
<dbReference type="HOGENOM" id="CLU_046404_5_0_4"/>
<evidence type="ECO:0000313" key="2">
    <source>
        <dbReference type="EMBL" id="ABM58727.1"/>
    </source>
</evidence>
<keyword evidence="3" id="KW-1185">Reference proteome</keyword>